<evidence type="ECO:0008006" key="3">
    <source>
        <dbReference type="Google" id="ProtNLM"/>
    </source>
</evidence>
<accession>A0A2P9H9G2</accession>
<dbReference type="KEGG" id="pcu:PC_RS09830"/>
<protein>
    <recommendedName>
        <fullName evidence="3">MepB protein</fullName>
    </recommendedName>
</protein>
<evidence type="ECO:0000313" key="2">
    <source>
        <dbReference type="Proteomes" id="UP000000529"/>
    </source>
</evidence>
<dbReference type="OrthoDB" id="4954833at2"/>
<dbReference type="AlphaFoldDB" id="A0A2P9H9G2"/>
<dbReference type="RefSeq" id="WP_079890391.1">
    <property type="nucleotide sequence ID" value="NC_005861.2"/>
</dbReference>
<proteinExistence type="predicted"/>
<sequence>MDRGPILPYDFNDSFDFLVVSVRAENHLGQFVFPKTVLCEKGVVSCNGKKGKRAIQVYPPWDKTDNSRAKKTQIWQLQYFIKFSEHNFDFSRMRYLFDIA</sequence>
<dbReference type="Gene3D" id="3.40.1350.140">
    <property type="entry name" value="MepB-like"/>
    <property type="match status" value="1"/>
</dbReference>
<dbReference type="Proteomes" id="UP000000529">
    <property type="component" value="Chromosome"/>
</dbReference>
<keyword evidence="2" id="KW-1185">Reference proteome</keyword>
<dbReference type="EMBL" id="BX908798">
    <property type="protein sequence ID" value="SPJ31641.1"/>
    <property type="molecule type" value="Genomic_DNA"/>
</dbReference>
<evidence type="ECO:0000313" key="1">
    <source>
        <dbReference type="EMBL" id="SPJ31641.1"/>
    </source>
</evidence>
<dbReference type="Pfam" id="PF08877">
    <property type="entry name" value="MepB-like"/>
    <property type="match status" value="1"/>
</dbReference>
<reference evidence="1 2" key="1">
    <citation type="journal article" date="2004" name="Science">
        <title>Illuminating the evolutionary history of chlamydiae.</title>
        <authorList>
            <person name="Horn M."/>
            <person name="Collingro A."/>
            <person name="Schmitz-Esser S."/>
            <person name="Beier C.L."/>
            <person name="Purkhold U."/>
            <person name="Fartmann B."/>
            <person name="Brandt P."/>
            <person name="Nyakatura G.J."/>
            <person name="Droege M."/>
            <person name="Frishman D."/>
            <person name="Rattei T."/>
            <person name="Mewes H."/>
            <person name="Wagner M."/>
        </authorList>
    </citation>
    <scope>NUCLEOTIDE SEQUENCE [LARGE SCALE GENOMIC DNA]</scope>
    <source>
        <strain evidence="1 2">UWE25</strain>
    </source>
</reference>
<dbReference type="InterPro" id="IPR038231">
    <property type="entry name" value="MepB-like_sf"/>
</dbReference>
<organism evidence="1 2">
    <name type="scientific">Protochlamydia amoebophila (strain UWE25)</name>
    <dbReference type="NCBI Taxonomy" id="264201"/>
    <lineage>
        <taxon>Bacteria</taxon>
        <taxon>Pseudomonadati</taxon>
        <taxon>Chlamydiota</taxon>
        <taxon>Chlamydiia</taxon>
        <taxon>Parachlamydiales</taxon>
        <taxon>Parachlamydiaceae</taxon>
        <taxon>Candidatus Protochlamydia</taxon>
    </lineage>
</organism>
<gene>
    <name evidence="1" type="ORF">PC_RS09830</name>
</gene>
<name>A0A2P9H9G2_PARUW</name>
<dbReference type="InterPro" id="IPR011235">
    <property type="entry name" value="MepB-like"/>
</dbReference>